<evidence type="ECO:0000313" key="3">
    <source>
        <dbReference type="Proteomes" id="UP000251891"/>
    </source>
</evidence>
<dbReference type="InterPro" id="IPR036291">
    <property type="entry name" value="NAD(P)-bd_dom_sf"/>
</dbReference>
<organism evidence="2 3">
    <name type="scientific">Actinomadura craniellae</name>
    <dbReference type="NCBI Taxonomy" id="2231787"/>
    <lineage>
        <taxon>Bacteria</taxon>
        <taxon>Bacillati</taxon>
        <taxon>Actinomycetota</taxon>
        <taxon>Actinomycetes</taxon>
        <taxon>Streptosporangiales</taxon>
        <taxon>Thermomonosporaceae</taxon>
        <taxon>Actinomadura</taxon>
    </lineage>
</organism>
<dbReference type="Gene3D" id="3.40.50.720">
    <property type="entry name" value="NAD(P)-binding Rossmann-like Domain"/>
    <property type="match status" value="1"/>
</dbReference>
<comment type="caution">
    <text evidence="2">The sequence shown here is derived from an EMBL/GenBank/DDBJ whole genome shotgun (WGS) entry which is preliminary data.</text>
</comment>
<keyword evidence="3" id="KW-1185">Reference proteome</keyword>
<dbReference type="RefSeq" id="WP_111863893.1">
    <property type="nucleotide sequence ID" value="NZ_QLYX01000002.1"/>
</dbReference>
<dbReference type="Pfam" id="PF01370">
    <property type="entry name" value="Epimerase"/>
    <property type="match status" value="1"/>
</dbReference>
<dbReference type="InterPro" id="IPR001509">
    <property type="entry name" value="Epimerase_deHydtase"/>
</dbReference>
<protein>
    <submittedName>
        <fullName evidence="2">Reductase</fullName>
    </submittedName>
</protein>
<dbReference type="InterPro" id="IPR050177">
    <property type="entry name" value="Lipid_A_modif_metabolic_enz"/>
</dbReference>
<reference evidence="2 3" key="1">
    <citation type="submission" date="2018-06" db="EMBL/GenBank/DDBJ databases">
        <title>Actinomadura craniellae sp. nov. isolated from marine sponge Craniella sp.</title>
        <authorList>
            <person name="Li L."/>
            <person name="Xu Q.H."/>
            <person name="Lin H.W."/>
            <person name="Lu Y.H."/>
        </authorList>
    </citation>
    <scope>NUCLEOTIDE SEQUENCE [LARGE SCALE GENOMIC DNA]</scope>
    <source>
        <strain evidence="2 3">LHW63021</strain>
    </source>
</reference>
<accession>A0A365HAG2</accession>
<dbReference type="SUPFAM" id="SSF51735">
    <property type="entry name" value="NAD(P)-binding Rossmann-fold domains"/>
    <property type="match status" value="1"/>
</dbReference>
<evidence type="ECO:0000259" key="1">
    <source>
        <dbReference type="Pfam" id="PF01370"/>
    </source>
</evidence>
<proteinExistence type="predicted"/>
<dbReference type="Proteomes" id="UP000251891">
    <property type="component" value="Unassembled WGS sequence"/>
</dbReference>
<dbReference type="AlphaFoldDB" id="A0A365HAG2"/>
<name>A0A365HAG2_9ACTN</name>
<dbReference type="PANTHER" id="PTHR43245">
    <property type="entry name" value="BIFUNCTIONAL POLYMYXIN RESISTANCE PROTEIN ARNA"/>
    <property type="match status" value="1"/>
</dbReference>
<evidence type="ECO:0000313" key="2">
    <source>
        <dbReference type="EMBL" id="RAY16130.1"/>
    </source>
</evidence>
<dbReference type="OrthoDB" id="7941246at2"/>
<dbReference type="EMBL" id="QLYX01000002">
    <property type="protein sequence ID" value="RAY16130.1"/>
    <property type="molecule type" value="Genomic_DNA"/>
</dbReference>
<dbReference type="PANTHER" id="PTHR43245:SF13">
    <property type="entry name" value="UDP-D-APIOSE_UDP-D-XYLOSE SYNTHASE 2"/>
    <property type="match status" value="1"/>
</dbReference>
<gene>
    <name evidence="2" type="ORF">DPM19_04185</name>
</gene>
<feature type="domain" description="NAD-dependent epimerase/dehydratase" evidence="1">
    <location>
        <begin position="4"/>
        <end position="197"/>
    </location>
</feature>
<sequence>MKLLILGGTEFVGRAYVAAGLARDWTVSVFNRGTHAAPAGVTALRGDRTAAGGLAALGRGEWDVVVDTWSWAPAAVRDTAALLADRAGRYVYVSSRSVYAFPPPAGAAEGAPLVEASPDDDGSVEYARLKAGGESAAVAAFGDRALLARAGLVLGPYENIGRLPWWLHRIARGGPVLAPGPADATVQYIDARDLAGWSLDAAARGLGGPYDLVCPPGRTTLRELLEACAAVTGGAAELRWTDPGPILAAGVQPWTDLPIWLPPGELRDAMHGADVSKALAAGLRCRPVAETVADTWAWLEDLGGEPPLRPDRPPVGLDPAVEAKLLAG</sequence>